<gene>
    <name evidence="2" type="ORF">GCU54_23705</name>
</gene>
<reference evidence="2 3" key="1">
    <citation type="submission" date="2019-12" db="EMBL/GenBank/DDBJ databases">
        <title>WGS of CPCC 203550 I12A-02606.</title>
        <authorList>
            <person name="Jiang Z."/>
        </authorList>
    </citation>
    <scope>NUCLEOTIDE SEQUENCE [LARGE SCALE GENOMIC DNA]</scope>
    <source>
        <strain evidence="2 3">I12A-02606</strain>
    </source>
</reference>
<dbReference type="RefSeq" id="WP_163479251.1">
    <property type="nucleotide sequence ID" value="NZ_JAAGWE010000051.1"/>
</dbReference>
<evidence type="ECO:0000256" key="1">
    <source>
        <dbReference type="SAM" id="MobiDB-lite"/>
    </source>
</evidence>
<organism evidence="2 3">
    <name type="scientific">Geodermatophilus normandii</name>
    <dbReference type="NCBI Taxonomy" id="1137989"/>
    <lineage>
        <taxon>Bacteria</taxon>
        <taxon>Bacillati</taxon>
        <taxon>Actinomycetota</taxon>
        <taxon>Actinomycetes</taxon>
        <taxon>Geodermatophilales</taxon>
        <taxon>Geodermatophilaceae</taxon>
        <taxon>Geodermatophilus</taxon>
    </lineage>
</organism>
<feature type="region of interest" description="Disordered" evidence="1">
    <location>
        <begin position="28"/>
        <end position="50"/>
    </location>
</feature>
<accession>A0A6P0GNN8</accession>
<evidence type="ECO:0000313" key="3">
    <source>
        <dbReference type="Proteomes" id="UP000471126"/>
    </source>
</evidence>
<dbReference type="Proteomes" id="UP000471126">
    <property type="component" value="Unassembled WGS sequence"/>
</dbReference>
<dbReference type="AlphaFoldDB" id="A0A6P0GNN8"/>
<name>A0A6P0GNN8_9ACTN</name>
<dbReference type="EMBL" id="JAAGWE010000051">
    <property type="protein sequence ID" value="NEM08967.1"/>
    <property type="molecule type" value="Genomic_DNA"/>
</dbReference>
<evidence type="ECO:0000313" key="2">
    <source>
        <dbReference type="EMBL" id="NEM08967.1"/>
    </source>
</evidence>
<comment type="caution">
    <text evidence="2">The sequence shown here is derived from an EMBL/GenBank/DDBJ whole genome shotgun (WGS) entry which is preliminary data.</text>
</comment>
<protein>
    <submittedName>
        <fullName evidence="2">Uncharacterized protein</fullName>
    </submittedName>
</protein>
<sequence>MVAAWVLVALALLMALACGVAVHRLARRPRARREPARVPPSPPGRAARGR</sequence>
<proteinExistence type="predicted"/>